<organism evidence="13">
    <name type="scientific">Culex tarsalis</name>
    <name type="common">Encephalitis mosquito</name>
    <dbReference type="NCBI Taxonomy" id="7177"/>
    <lineage>
        <taxon>Eukaryota</taxon>
        <taxon>Metazoa</taxon>
        <taxon>Ecdysozoa</taxon>
        <taxon>Arthropoda</taxon>
        <taxon>Hexapoda</taxon>
        <taxon>Insecta</taxon>
        <taxon>Pterygota</taxon>
        <taxon>Neoptera</taxon>
        <taxon>Endopterygota</taxon>
        <taxon>Diptera</taxon>
        <taxon>Nematocera</taxon>
        <taxon>Culicoidea</taxon>
        <taxon>Culicidae</taxon>
        <taxon>Culicinae</taxon>
        <taxon>Culicini</taxon>
        <taxon>Culex</taxon>
        <taxon>Culex</taxon>
    </lineage>
</organism>
<dbReference type="InterPro" id="IPR006330">
    <property type="entry name" value="Ado/ade_deaminase"/>
</dbReference>
<sequence>MSRLTFEQFQAQRAEFLRDEERRALGADIVLTEDEQKVNEWLMKLKKAELDTGFKTPREFAPARHFFTVLDKINASPLFKLIQQMPKGGILHAHDTAIGNMETIIKATYREHLWQNGEFDQPTPPNYKFSRTKPEPLNGVEWRSVADIRKELGNEGFDQNLRDVFTLFHEEPTQAYSCINHIWGKFQYMFISLEPIVTYKPVWEDYFRNSLEEVHQDNVCYLEFRGVLPAVYDLDNRIYTPEEVVQIYYDIVESFKKSHPTFIGVKFIYAPIKFADDALFDTFLDTAESLHKKFPTFVAGFDLVGQEDTGRPMTDFNERLLKMSPTIQFFFHAGETNWSGLIDENLIDVILLGTKRIGHGFAAVKHPRVLEEIKKRNICIELNPISNQVLKLVDDYRNHVGAIYFSDNYPVVVSSDDPAFWCASPLSHDFYIAFLGLAAARQDLRLLKKLALNSLEFSAMSKAEKVEAKLKWTVAWNSFIDQTVKSIAQ</sequence>
<accession>A0A1Q3FNZ6</accession>
<name>A0A1Q3FNZ6_CULTA</name>
<evidence type="ECO:0000313" key="13">
    <source>
        <dbReference type="EMBL" id="JAV29203.1"/>
    </source>
</evidence>
<feature type="domain" description="Adenosine/AMP deaminase N-terminal" evidence="12">
    <location>
        <begin position="5"/>
        <end position="82"/>
    </location>
</feature>
<keyword evidence="8" id="KW-0732">Signal</keyword>
<dbReference type="GO" id="GO:0046103">
    <property type="term" value="P:inosine biosynthetic process"/>
    <property type="evidence" value="ECO:0007669"/>
    <property type="project" value="TreeGrafter"/>
</dbReference>
<feature type="domain" description="Adenosine deaminase" evidence="11">
    <location>
        <begin position="185"/>
        <end position="466"/>
    </location>
</feature>
<dbReference type="PANTHER" id="PTHR11409">
    <property type="entry name" value="ADENOSINE DEAMINASE"/>
    <property type="match status" value="1"/>
</dbReference>
<keyword evidence="9" id="KW-0378">Hydrolase</keyword>
<dbReference type="NCBIfam" id="TIGR01431">
    <property type="entry name" value="adm_rel"/>
    <property type="match status" value="1"/>
</dbReference>
<evidence type="ECO:0000256" key="5">
    <source>
        <dbReference type="ARBA" id="ARBA00018099"/>
    </source>
</evidence>
<comment type="similarity">
    <text evidence="3">Belongs to the metallo-dependent hydrolases superfamily. Adenosine and AMP deaminases family. ADGF subfamily.</text>
</comment>
<proteinExistence type="inferred from homology"/>
<evidence type="ECO:0000256" key="10">
    <source>
        <dbReference type="ARBA" id="ARBA00047764"/>
    </source>
</evidence>
<dbReference type="FunFam" id="3.20.20.140:FF:000017">
    <property type="entry name" value="Adenosine deaminase 2"/>
    <property type="match status" value="1"/>
</dbReference>
<dbReference type="InterPro" id="IPR032466">
    <property type="entry name" value="Metal_Hydrolase"/>
</dbReference>
<evidence type="ECO:0000256" key="4">
    <source>
        <dbReference type="ARBA" id="ARBA00012784"/>
    </source>
</evidence>
<evidence type="ECO:0000256" key="9">
    <source>
        <dbReference type="ARBA" id="ARBA00022801"/>
    </source>
</evidence>
<evidence type="ECO:0000256" key="1">
    <source>
        <dbReference type="ARBA" id="ARBA00001947"/>
    </source>
</evidence>
<keyword evidence="7" id="KW-0479">Metal-binding</keyword>
<evidence type="ECO:0000256" key="2">
    <source>
        <dbReference type="ARBA" id="ARBA00004613"/>
    </source>
</evidence>
<comment type="subcellular location">
    <subcellularLocation>
        <location evidence="2">Secreted</location>
    </subcellularLocation>
</comment>
<evidence type="ECO:0000256" key="3">
    <source>
        <dbReference type="ARBA" id="ARBA00006083"/>
    </source>
</evidence>
<dbReference type="InterPro" id="IPR001365">
    <property type="entry name" value="A_deaminase_dom"/>
</dbReference>
<comment type="catalytic activity">
    <reaction evidence="10">
        <text>adenosine + H2O + H(+) = inosine + NH4(+)</text>
        <dbReference type="Rhea" id="RHEA:24408"/>
        <dbReference type="ChEBI" id="CHEBI:15377"/>
        <dbReference type="ChEBI" id="CHEBI:15378"/>
        <dbReference type="ChEBI" id="CHEBI:16335"/>
        <dbReference type="ChEBI" id="CHEBI:17596"/>
        <dbReference type="ChEBI" id="CHEBI:28938"/>
        <dbReference type="EC" id="3.5.4.4"/>
    </reaction>
</comment>
<dbReference type="Pfam" id="PF08451">
    <property type="entry name" value="A_deaminase_N"/>
    <property type="match status" value="1"/>
</dbReference>
<dbReference type="GO" id="GO:0005615">
    <property type="term" value="C:extracellular space"/>
    <property type="evidence" value="ECO:0007669"/>
    <property type="project" value="InterPro"/>
</dbReference>
<dbReference type="PANTHER" id="PTHR11409:SF39">
    <property type="entry name" value="ADENOSINE DEAMINASE 2"/>
    <property type="match status" value="1"/>
</dbReference>
<dbReference type="Pfam" id="PF00962">
    <property type="entry name" value="A_deaminase"/>
    <property type="match status" value="1"/>
</dbReference>
<dbReference type="GO" id="GO:0046872">
    <property type="term" value="F:metal ion binding"/>
    <property type="evidence" value="ECO:0007669"/>
    <property type="project" value="UniProtKB-KW"/>
</dbReference>
<dbReference type="EC" id="3.5.4.4" evidence="4"/>
<evidence type="ECO:0000259" key="11">
    <source>
        <dbReference type="Pfam" id="PF00962"/>
    </source>
</evidence>
<dbReference type="InterPro" id="IPR006331">
    <property type="entry name" value="ADGF"/>
</dbReference>
<evidence type="ECO:0000256" key="7">
    <source>
        <dbReference type="ARBA" id="ARBA00022723"/>
    </source>
</evidence>
<dbReference type="AlphaFoldDB" id="A0A1Q3FNZ6"/>
<dbReference type="GO" id="GO:0006154">
    <property type="term" value="P:adenosine catabolic process"/>
    <property type="evidence" value="ECO:0007669"/>
    <property type="project" value="InterPro"/>
</dbReference>
<dbReference type="Gene3D" id="3.20.20.140">
    <property type="entry name" value="Metal-dependent hydrolases"/>
    <property type="match status" value="1"/>
</dbReference>
<dbReference type="GO" id="GO:0004000">
    <property type="term" value="F:adenosine deaminase activity"/>
    <property type="evidence" value="ECO:0007669"/>
    <property type="project" value="InterPro"/>
</dbReference>
<protein>
    <recommendedName>
        <fullName evidence="5">Adenosine deaminase</fullName>
        <ecNumber evidence="4">3.5.4.4</ecNumber>
    </recommendedName>
</protein>
<comment type="cofactor">
    <cofactor evidence="1">
        <name>Zn(2+)</name>
        <dbReference type="ChEBI" id="CHEBI:29105"/>
    </cofactor>
</comment>
<evidence type="ECO:0000256" key="8">
    <source>
        <dbReference type="ARBA" id="ARBA00022729"/>
    </source>
</evidence>
<evidence type="ECO:0000259" key="12">
    <source>
        <dbReference type="Pfam" id="PF08451"/>
    </source>
</evidence>
<reference evidence="13" key="1">
    <citation type="submission" date="2017-01" db="EMBL/GenBank/DDBJ databases">
        <title>A deep insight into the sialotranscriptome of adult male and female Cluex tarsalis mosquitoes.</title>
        <authorList>
            <person name="Ribeiro J.M."/>
            <person name="Moreira F."/>
            <person name="Bernard K.A."/>
            <person name="Calvo E."/>
        </authorList>
    </citation>
    <scope>NUCLEOTIDE SEQUENCE</scope>
    <source>
        <strain evidence="13">Kern County</strain>
        <tissue evidence="13">Salivary glands</tissue>
    </source>
</reference>
<evidence type="ECO:0000256" key="6">
    <source>
        <dbReference type="ARBA" id="ARBA00022525"/>
    </source>
</evidence>
<dbReference type="SUPFAM" id="SSF51556">
    <property type="entry name" value="Metallo-dependent hydrolases"/>
    <property type="match status" value="1"/>
</dbReference>
<keyword evidence="6" id="KW-0964">Secreted</keyword>
<dbReference type="EMBL" id="GFDL01005842">
    <property type="protein sequence ID" value="JAV29203.1"/>
    <property type="molecule type" value="Transcribed_RNA"/>
</dbReference>
<dbReference type="InterPro" id="IPR013659">
    <property type="entry name" value="A_deaminase_N"/>
</dbReference>